<dbReference type="Gene3D" id="2.40.400.10">
    <property type="entry name" value="Acetoacetate decarboxylase-like"/>
    <property type="match status" value="1"/>
</dbReference>
<organism evidence="2 3">
    <name type="scientific">Streptomyces ochraceiscleroticus</name>
    <dbReference type="NCBI Taxonomy" id="47761"/>
    <lineage>
        <taxon>Bacteria</taxon>
        <taxon>Bacillati</taxon>
        <taxon>Actinomycetota</taxon>
        <taxon>Actinomycetes</taxon>
        <taxon>Kitasatosporales</taxon>
        <taxon>Streptomycetaceae</taxon>
        <taxon>Streptomyces</taxon>
    </lineage>
</organism>
<accession>A0ABW1MKW3</accession>
<name>A0ABW1MKW3_9ACTN</name>
<dbReference type="InterPro" id="IPR010451">
    <property type="entry name" value="Acetoacetate_decarboxylase"/>
</dbReference>
<dbReference type="RefSeq" id="WP_157848828.1">
    <property type="nucleotide sequence ID" value="NZ_JBHSPX010000004.1"/>
</dbReference>
<evidence type="ECO:0000313" key="3">
    <source>
        <dbReference type="Proteomes" id="UP001596139"/>
    </source>
</evidence>
<gene>
    <name evidence="2" type="ORF">ACFP4F_16095</name>
</gene>
<feature type="region of interest" description="Disordered" evidence="1">
    <location>
        <begin position="1"/>
        <end position="20"/>
    </location>
</feature>
<evidence type="ECO:0000256" key="1">
    <source>
        <dbReference type="SAM" id="MobiDB-lite"/>
    </source>
</evidence>
<comment type="caution">
    <text evidence="2">The sequence shown here is derived from an EMBL/GenBank/DDBJ whole genome shotgun (WGS) entry which is preliminary data.</text>
</comment>
<dbReference type="InterPro" id="IPR023375">
    <property type="entry name" value="ADC_dom_sf"/>
</dbReference>
<keyword evidence="3" id="KW-1185">Reference proteome</keyword>
<dbReference type="EMBL" id="JBHSPX010000004">
    <property type="protein sequence ID" value="MFC6064061.1"/>
    <property type="molecule type" value="Genomic_DNA"/>
</dbReference>
<protein>
    <submittedName>
        <fullName evidence="2">Acetoacetate decarboxylase family protein</fullName>
    </submittedName>
</protein>
<evidence type="ECO:0000313" key="2">
    <source>
        <dbReference type="EMBL" id="MFC6064061.1"/>
    </source>
</evidence>
<dbReference type="Proteomes" id="UP001596139">
    <property type="component" value="Unassembled WGS sequence"/>
</dbReference>
<sequence length="228" mass="25272">MTDWPEPPTPNAPSSTDYPSPPWRARGELWMSVFRSREALTLPCDLTPVGDRHTLIVLLVRYTEGSLRYDEFAVGSLVRKGRHAGVLCHRIWVDSAASLNGGRQLWGIPKELATFSWNDRTVEIRGESAPIATLRVGPHSRWRIPVTHVPSVGFGQIATDRTLLIGRIAGHLGTSRITPTAWHDCLPALNTTKPRLTLSVSQARFFFPEGTRVGRADTQTPSARHDAP</sequence>
<dbReference type="Pfam" id="PF06314">
    <property type="entry name" value="ADC"/>
    <property type="match status" value="1"/>
</dbReference>
<reference evidence="3" key="1">
    <citation type="journal article" date="2019" name="Int. J. Syst. Evol. Microbiol.">
        <title>The Global Catalogue of Microorganisms (GCM) 10K type strain sequencing project: providing services to taxonomists for standard genome sequencing and annotation.</title>
        <authorList>
            <consortium name="The Broad Institute Genomics Platform"/>
            <consortium name="The Broad Institute Genome Sequencing Center for Infectious Disease"/>
            <person name="Wu L."/>
            <person name="Ma J."/>
        </authorList>
    </citation>
    <scope>NUCLEOTIDE SEQUENCE [LARGE SCALE GENOMIC DNA]</scope>
    <source>
        <strain evidence="3">CGMCC 1.15180</strain>
    </source>
</reference>
<proteinExistence type="predicted"/>
<dbReference type="SUPFAM" id="SSF160104">
    <property type="entry name" value="Acetoacetate decarboxylase-like"/>
    <property type="match status" value="1"/>
</dbReference>
<feature type="compositionally biased region" description="Pro residues" evidence="1">
    <location>
        <begin position="1"/>
        <end position="11"/>
    </location>
</feature>